<keyword evidence="2" id="KW-1185">Reference proteome</keyword>
<evidence type="ECO:0000313" key="2">
    <source>
        <dbReference type="Proteomes" id="UP000289555"/>
    </source>
</evidence>
<proteinExistence type="predicted"/>
<evidence type="ECO:0008006" key="3">
    <source>
        <dbReference type="Google" id="ProtNLM"/>
    </source>
</evidence>
<sequence>MPIPTEARLQALASELKRAGITYHELTPMADTGLAHDHVWIHRIEGDDWVARLPKQSQMNLPPEENLAYQTSCYQRSSPGGHTPKLYNTLAPNEALPRGGLLVEAIRGRLAQLPEDLPAIADALASLHSQPLPSAAKQAPLLLQKTRGRR</sequence>
<organism evidence="1 2">
    <name type="scientific">Vreelandella olivaria</name>
    <dbReference type="NCBI Taxonomy" id="390919"/>
    <lineage>
        <taxon>Bacteria</taxon>
        <taxon>Pseudomonadati</taxon>
        <taxon>Pseudomonadota</taxon>
        <taxon>Gammaproteobacteria</taxon>
        <taxon>Oceanospirillales</taxon>
        <taxon>Halomonadaceae</taxon>
        <taxon>Vreelandella</taxon>
    </lineage>
</organism>
<gene>
    <name evidence="1" type="ORF">HORIV_07860</name>
</gene>
<dbReference type="Proteomes" id="UP000289555">
    <property type="component" value="Chromosome"/>
</dbReference>
<dbReference type="EMBL" id="AP019416">
    <property type="protein sequence ID" value="BBI48365.1"/>
    <property type="molecule type" value="Genomic_DNA"/>
</dbReference>
<evidence type="ECO:0000313" key="1">
    <source>
        <dbReference type="EMBL" id="BBI48365.1"/>
    </source>
</evidence>
<name>A0ABN5WTF7_9GAMM</name>
<reference evidence="2" key="1">
    <citation type="journal article" date="2019" name="Microbiol. Resour. Announc.">
        <title>Complete Genome Sequence of Halomonas olivaria, a Moderately Halophilic Bacterium Isolated from Olive Processing Effluents, Obtained by Nanopore Sequencing.</title>
        <authorList>
            <person name="Nagata S."/>
            <person name="Ii K.M."/>
            <person name="Tsukimi T."/>
            <person name="Miura M.C."/>
            <person name="Galipon J."/>
            <person name="Arakawa K."/>
        </authorList>
    </citation>
    <scope>NUCLEOTIDE SEQUENCE [LARGE SCALE GENOMIC DNA]</scope>
    <source>
        <strain evidence="2">TYRC17</strain>
    </source>
</reference>
<accession>A0ABN5WTF7</accession>
<protein>
    <recommendedName>
        <fullName evidence="3">Aminoglycoside phosphotransferase domain-containing protein</fullName>
    </recommendedName>
</protein>